<dbReference type="GeneID" id="93610311"/>
<dbReference type="InParanoid" id="I1BR05"/>
<accession>I1BR05</accession>
<proteinExistence type="predicted"/>
<sequence>MSKKEKDMKRLCNQHGYETKTFNACPFYDEGHEGKLANYILGYKKYGILWQRDFNARRPEAFTREITIEETLSLPNV</sequence>
<gene>
    <name evidence="1" type="ORF">RO3G_03339</name>
</gene>
<protein>
    <submittedName>
        <fullName evidence="1">Uncharacterized protein</fullName>
    </submittedName>
</protein>
<dbReference type="AlphaFoldDB" id="I1BR05"/>
<organism evidence="1 2">
    <name type="scientific">Rhizopus delemar (strain RA 99-880 / ATCC MYA-4621 / FGSC 9543 / NRRL 43880)</name>
    <name type="common">Mucormycosis agent</name>
    <name type="synonym">Rhizopus arrhizus var. delemar</name>
    <dbReference type="NCBI Taxonomy" id="246409"/>
    <lineage>
        <taxon>Eukaryota</taxon>
        <taxon>Fungi</taxon>
        <taxon>Fungi incertae sedis</taxon>
        <taxon>Mucoromycota</taxon>
        <taxon>Mucoromycotina</taxon>
        <taxon>Mucoromycetes</taxon>
        <taxon>Mucorales</taxon>
        <taxon>Mucorineae</taxon>
        <taxon>Rhizopodaceae</taxon>
        <taxon>Rhizopus</taxon>
    </lineage>
</organism>
<dbReference type="Proteomes" id="UP000009138">
    <property type="component" value="Unassembled WGS sequence"/>
</dbReference>
<keyword evidence="2" id="KW-1185">Reference proteome</keyword>
<dbReference type="RefSeq" id="XP_067514031.1">
    <property type="nucleotide sequence ID" value="XM_067657930.1"/>
</dbReference>
<reference evidence="1 2" key="1">
    <citation type="journal article" date="2009" name="PLoS Genet.">
        <title>Genomic analysis of the basal lineage fungus Rhizopus oryzae reveals a whole-genome duplication.</title>
        <authorList>
            <person name="Ma L.-J."/>
            <person name="Ibrahim A.S."/>
            <person name="Skory C."/>
            <person name="Grabherr M.G."/>
            <person name="Burger G."/>
            <person name="Butler M."/>
            <person name="Elias M."/>
            <person name="Idnurm A."/>
            <person name="Lang B.F."/>
            <person name="Sone T."/>
            <person name="Abe A."/>
            <person name="Calvo S.E."/>
            <person name="Corrochano L.M."/>
            <person name="Engels R."/>
            <person name="Fu J."/>
            <person name="Hansberg W."/>
            <person name="Kim J.-M."/>
            <person name="Kodira C.D."/>
            <person name="Koehrsen M.J."/>
            <person name="Liu B."/>
            <person name="Miranda-Saavedra D."/>
            <person name="O'Leary S."/>
            <person name="Ortiz-Castellanos L."/>
            <person name="Poulter R."/>
            <person name="Rodriguez-Romero J."/>
            <person name="Ruiz-Herrera J."/>
            <person name="Shen Y.-Q."/>
            <person name="Zeng Q."/>
            <person name="Galagan J."/>
            <person name="Birren B.W."/>
            <person name="Cuomo C.A."/>
            <person name="Wickes B.L."/>
        </authorList>
    </citation>
    <scope>NUCLEOTIDE SEQUENCE [LARGE SCALE GENOMIC DNA]</scope>
    <source>
        <strain evidence="2">RA 99-880 / ATCC MYA-4621 / FGSC 9543 / NRRL 43880</strain>
    </source>
</reference>
<dbReference type="VEuPathDB" id="FungiDB:RO3G_03339"/>
<dbReference type="EMBL" id="CH476733">
    <property type="protein sequence ID" value="EIE78635.1"/>
    <property type="molecule type" value="Genomic_DNA"/>
</dbReference>
<evidence type="ECO:0000313" key="1">
    <source>
        <dbReference type="EMBL" id="EIE78635.1"/>
    </source>
</evidence>
<name>I1BR05_RHIO9</name>
<evidence type="ECO:0000313" key="2">
    <source>
        <dbReference type="Proteomes" id="UP000009138"/>
    </source>
</evidence>